<reference evidence="4 5" key="1">
    <citation type="submission" date="2024-10" db="EMBL/GenBank/DDBJ databases">
        <title>The Natural Products Discovery Center: Release of the First 8490 Sequenced Strains for Exploring Actinobacteria Biosynthetic Diversity.</title>
        <authorList>
            <person name="Kalkreuter E."/>
            <person name="Kautsar S.A."/>
            <person name="Yang D."/>
            <person name="Bader C.D."/>
            <person name="Teijaro C.N."/>
            <person name="Fluegel L."/>
            <person name="Davis C.M."/>
            <person name="Simpson J.R."/>
            <person name="Lauterbach L."/>
            <person name="Steele A.D."/>
            <person name="Gui C."/>
            <person name="Meng S."/>
            <person name="Li G."/>
            <person name="Viehrig K."/>
            <person name="Ye F."/>
            <person name="Su P."/>
            <person name="Kiefer A.F."/>
            <person name="Nichols A."/>
            <person name="Cepeda A.J."/>
            <person name="Yan W."/>
            <person name="Fan B."/>
            <person name="Jiang Y."/>
            <person name="Adhikari A."/>
            <person name="Zheng C.-J."/>
            <person name="Schuster L."/>
            <person name="Cowan T.M."/>
            <person name="Smanski M.J."/>
            <person name="Chevrette M.G."/>
            <person name="De Carvalho L.P.S."/>
            <person name="Shen B."/>
        </authorList>
    </citation>
    <scope>NUCLEOTIDE SEQUENCE [LARGE SCALE GENOMIC DNA]</scope>
    <source>
        <strain evidence="4 5">NPDC000087</strain>
    </source>
</reference>
<comment type="caution">
    <text evidence="4">The sequence shown here is derived from an EMBL/GenBank/DDBJ whole genome shotgun (WGS) entry which is preliminary data.</text>
</comment>
<feature type="domain" description="HTH tetR-type" evidence="3">
    <location>
        <begin position="2"/>
        <end position="62"/>
    </location>
</feature>
<keyword evidence="1 2" id="KW-0238">DNA-binding</keyword>
<accession>A0ABW6WFH6</accession>
<feature type="DNA-binding region" description="H-T-H motif" evidence="2">
    <location>
        <begin position="25"/>
        <end position="44"/>
    </location>
</feature>
<dbReference type="InterPro" id="IPR001647">
    <property type="entry name" value="HTH_TetR"/>
</dbReference>
<proteinExistence type="predicted"/>
<evidence type="ECO:0000259" key="3">
    <source>
        <dbReference type="PROSITE" id="PS50977"/>
    </source>
</evidence>
<name>A0ABW6WFH6_9ACTN</name>
<keyword evidence="5" id="KW-1185">Reference proteome</keyword>
<dbReference type="InterPro" id="IPR009057">
    <property type="entry name" value="Homeodomain-like_sf"/>
</dbReference>
<dbReference type="Pfam" id="PF00440">
    <property type="entry name" value="TetR_N"/>
    <property type="match status" value="1"/>
</dbReference>
<gene>
    <name evidence="4" type="ORF">ACFY35_20295</name>
</gene>
<evidence type="ECO:0000313" key="4">
    <source>
        <dbReference type="EMBL" id="MFF5291788.1"/>
    </source>
</evidence>
<dbReference type="Pfam" id="PF17940">
    <property type="entry name" value="TetR_C_31"/>
    <property type="match status" value="1"/>
</dbReference>
<dbReference type="RefSeq" id="WP_020511657.1">
    <property type="nucleotide sequence ID" value="NZ_JBIAZU010000003.1"/>
</dbReference>
<protein>
    <submittedName>
        <fullName evidence="4">TetR/AcrR family transcriptional regulator</fullName>
    </submittedName>
</protein>
<dbReference type="PANTHER" id="PTHR30055:SF231">
    <property type="entry name" value="TRANSCRIPTIONAL REGULATORY PROTEIN (PROBABLY DEOR-FAMILY)-RELATED"/>
    <property type="match status" value="1"/>
</dbReference>
<dbReference type="PANTHER" id="PTHR30055">
    <property type="entry name" value="HTH-TYPE TRANSCRIPTIONAL REGULATOR RUTR"/>
    <property type="match status" value="1"/>
</dbReference>
<evidence type="ECO:0000256" key="1">
    <source>
        <dbReference type="ARBA" id="ARBA00023125"/>
    </source>
</evidence>
<dbReference type="Proteomes" id="UP001602245">
    <property type="component" value="Unassembled WGS sequence"/>
</dbReference>
<dbReference type="InterPro" id="IPR041583">
    <property type="entry name" value="TetR_C_31"/>
</dbReference>
<evidence type="ECO:0000313" key="5">
    <source>
        <dbReference type="Proteomes" id="UP001602245"/>
    </source>
</evidence>
<dbReference type="SUPFAM" id="SSF46689">
    <property type="entry name" value="Homeodomain-like"/>
    <property type="match status" value="1"/>
</dbReference>
<dbReference type="PROSITE" id="PS50977">
    <property type="entry name" value="HTH_TETR_2"/>
    <property type="match status" value="1"/>
</dbReference>
<sequence>MPSRQEQLLDAAITVLGSQGIRQLTHRAVDAAAGLPAGSASNYFRTRDALVNAIIERFAERERASWEALAGMVTPRTPEELAEVLAAYVRRAVGPDRVVTIARYGIFLEAALRPESREQLTASAREIRRWGAEWLRSVGAPDPGQACELLLDQMDGLILHNLAYPDLVVDLEARLTAAVRGVFDVCGAD</sequence>
<dbReference type="InterPro" id="IPR050109">
    <property type="entry name" value="HTH-type_TetR-like_transc_reg"/>
</dbReference>
<dbReference type="Gene3D" id="1.10.357.10">
    <property type="entry name" value="Tetracycline Repressor, domain 2"/>
    <property type="match status" value="1"/>
</dbReference>
<organism evidence="4 5">
    <name type="scientific">Paractinoplanes globisporus</name>
    <dbReference type="NCBI Taxonomy" id="113565"/>
    <lineage>
        <taxon>Bacteria</taxon>
        <taxon>Bacillati</taxon>
        <taxon>Actinomycetota</taxon>
        <taxon>Actinomycetes</taxon>
        <taxon>Micromonosporales</taxon>
        <taxon>Micromonosporaceae</taxon>
        <taxon>Paractinoplanes</taxon>
    </lineage>
</organism>
<dbReference type="EMBL" id="JBIAZU010000003">
    <property type="protein sequence ID" value="MFF5291788.1"/>
    <property type="molecule type" value="Genomic_DNA"/>
</dbReference>
<evidence type="ECO:0000256" key="2">
    <source>
        <dbReference type="PROSITE-ProRule" id="PRU00335"/>
    </source>
</evidence>